<dbReference type="PROSITE" id="PS00108">
    <property type="entry name" value="PROTEIN_KINASE_ST"/>
    <property type="match status" value="1"/>
</dbReference>
<feature type="chain" id="PRO_5042093911" description="non-specific serine/threonine protein kinase" evidence="24">
    <location>
        <begin position="29"/>
        <end position="1020"/>
    </location>
</feature>
<evidence type="ECO:0000256" key="17">
    <source>
        <dbReference type="ARBA" id="ARBA00023136"/>
    </source>
</evidence>
<accession>A0AAD2EE64</accession>
<evidence type="ECO:0000256" key="8">
    <source>
        <dbReference type="ARBA" id="ARBA00022614"/>
    </source>
</evidence>
<keyword evidence="18" id="KW-0675">Receptor</keyword>
<keyword evidence="10 23" id="KW-0812">Transmembrane</keyword>
<proteinExistence type="inferred from homology"/>
<evidence type="ECO:0000256" key="1">
    <source>
        <dbReference type="ARBA" id="ARBA00004162"/>
    </source>
</evidence>
<dbReference type="GO" id="GO:0005524">
    <property type="term" value="F:ATP binding"/>
    <property type="evidence" value="ECO:0007669"/>
    <property type="project" value="UniProtKB-UniRule"/>
</dbReference>
<evidence type="ECO:0000256" key="9">
    <source>
        <dbReference type="ARBA" id="ARBA00022679"/>
    </source>
</evidence>
<sequence length="1020" mass="112449">MVMAINFCSILSLTVCTFFILFPQSIFSQNASILGSESDKVALTEFKSQLNQESPGILDSWNETVHFCKWPGITCAHKSQRIIKLDLEKKNLIGKMSSHLGNLSFLQTLNLAENFFHGKVPSELGRLFRLQNLNLSFNFLEGEIPGNLLNCSNLEILVLENNNFTGQIPVGVGSLFRLEKLYLGSNNFTGKLPNSLGNITVLHEIDLTYNNLEGEVPNEISQLKNLTLFAVGANMFSGPFPLPLYNLSSLKFIVVTLNNFHGDLRIDIGLVFPNLQAMILGGNAFTGEIPVSLSNISNLQNLDLARNAFTGNIPFSFGNLHNLLRLQVFSNNLGSGSKDDLRFLASLANCSQLTRLDISNNQFGGQLTGSLANLSSQLSWLNIHKNIISGTIPEEISILVSLSTLATGQNFLTGNIPASIGRLRNLRSLYLRFNNFSGEIPSSLGNLTQLLYLRLENNGFEGSIPPSLGNFQNLQEIDLSGNNINGTIPSEVLSQPTLSRTLNLSHNSLTGPLPREVGQLTFLIALDVSHNSLSGEIPSNLGLCLALETLYMQGNFFQGSIPDLGKLMGLLYLDLSKNNLEGKIPSYMEKISSLLYLNISFNVLEGEVPILGVFKNANAVELYGNNGLCGGIQEFHLHTCLMEKSRTSEKRIGLKWIVVIIVIPLCLALILLLVLLRSKKSRTKLSSRPSFGHFYPKLTYKELWNATEGFSSENMIGSGSSGTVYKGILGPSEIAIAVKVLNLQQRGALKSFLAECKALRNIRHRNLVSVLTVCSSIDFKGNNFKAIVYQLMPNGSLEKWIHPEDGERGKCLDILQRMNIAIDVASALQYLHHLSQIPVVHCDLKPNNVLLDEALSAYVSDFGLAKLLLKSNEEVNLVSSVVIKGTIGYAAPEYSMGGQSSTEGDVYSYGILLLELFTGRSPTDRQFIDDLNLHNFVKLSLPDQVMKIVDPSSLNENCAQDFQNWTVGWVEGLLTREQTDCLVSLFYIALACSEEHPGNRLNMMQVLEGLLSIREKFQQN</sequence>
<dbReference type="Pfam" id="PF00560">
    <property type="entry name" value="LRR_1"/>
    <property type="match status" value="12"/>
</dbReference>
<dbReference type="EMBL" id="OU503056">
    <property type="protein sequence ID" value="CAI9784781.1"/>
    <property type="molecule type" value="Genomic_DNA"/>
</dbReference>
<evidence type="ECO:0000256" key="14">
    <source>
        <dbReference type="ARBA" id="ARBA00022777"/>
    </source>
</evidence>
<dbReference type="InterPro" id="IPR050647">
    <property type="entry name" value="Plant_LRR-RLKs"/>
</dbReference>
<dbReference type="Gene3D" id="3.30.200.20">
    <property type="entry name" value="Phosphorylase Kinase, domain 1"/>
    <property type="match status" value="1"/>
</dbReference>
<dbReference type="Gene3D" id="3.80.10.10">
    <property type="entry name" value="Ribonuclease Inhibitor"/>
    <property type="match status" value="3"/>
</dbReference>
<dbReference type="InterPro" id="IPR017441">
    <property type="entry name" value="Protein_kinase_ATP_BS"/>
</dbReference>
<keyword evidence="17 23" id="KW-0472">Membrane</keyword>
<dbReference type="GO" id="GO:0006952">
    <property type="term" value="P:defense response"/>
    <property type="evidence" value="ECO:0007669"/>
    <property type="project" value="UniProtKB-ARBA"/>
</dbReference>
<comment type="similarity">
    <text evidence="3">Belongs to the protein kinase superfamily. Ser/Thr protein kinase family.</text>
</comment>
<evidence type="ECO:0000256" key="15">
    <source>
        <dbReference type="ARBA" id="ARBA00022840"/>
    </source>
</evidence>
<dbReference type="FunFam" id="3.80.10.10:FF:000095">
    <property type="entry name" value="LRR receptor-like serine/threonine-protein kinase GSO1"/>
    <property type="match status" value="1"/>
</dbReference>
<keyword evidence="7" id="KW-0597">Phosphoprotein</keyword>
<dbReference type="InterPro" id="IPR000719">
    <property type="entry name" value="Prot_kinase_dom"/>
</dbReference>
<evidence type="ECO:0000256" key="24">
    <source>
        <dbReference type="SAM" id="SignalP"/>
    </source>
</evidence>
<dbReference type="FunFam" id="3.30.200.20:FF:000432">
    <property type="entry name" value="LRR receptor-like serine/threonine-protein kinase EFR"/>
    <property type="match status" value="1"/>
</dbReference>
<dbReference type="InterPro" id="IPR011009">
    <property type="entry name" value="Kinase-like_dom_sf"/>
</dbReference>
<keyword evidence="16 23" id="KW-1133">Transmembrane helix</keyword>
<evidence type="ECO:0000256" key="18">
    <source>
        <dbReference type="ARBA" id="ARBA00023170"/>
    </source>
</evidence>
<evidence type="ECO:0000256" key="6">
    <source>
        <dbReference type="ARBA" id="ARBA00022527"/>
    </source>
</evidence>
<keyword evidence="8" id="KW-0433">Leucine-rich repeat</keyword>
<dbReference type="SMART" id="SM00369">
    <property type="entry name" value="LRR_TYP"/>
    <property type="match status" value="5"/>
</dbReference>
<keyword evidence="11 24" id="KW-0732">Signal</keyword>
<evidence type="ECO:0000259" key="25">
    <source>
        <dbReference type="PROSITE" id="PS50011"/>
    </source>
</evidence>
<organism evidence="26 27">
    <name type="scientific">Fraxinus pennsylvanica</name>
    <dbReference type="NCBI Taxonomy" id="56036"/>
    <lineage>
        <taxon>Eukaryota</taxon>
        <taxon>Viridiplantae</taxon>
        <taxon>Streptophyta</taxon>
        <taxon>Embryophyta</taxon>
        <taxon>Tracheophyta</taxon>
        <taxon>Spermatophyta</taxon>
        <taxon>Magnoliopsida</taxon>
        <taxon>eudicotyledons</taxon>
        <taxon>Gunneridae</taxon>
        <taxon>Pentapetalae</taxon>
        <taxon>asterids</taxon>
        <taxon>lamiids</taxon>
        <taxon>Lamiales</taxon>
        <taxon>Oleaceae</taxon>
        <taxon>Oleeae</taxon>
        <taxon>Fraxinus</taxon>
    </lineage>
</organism>
<dbReference type="InterPro" id="IPR001611">
    <property type="entry name" value="Leu-rich_rpt"/>
</dbReference>
<dbReference type="PROSITE" id="PS50011">
    <property type="entry name" value="PROTEIN_KINASE_DOM"/>
    <property type="match status" value="1"/>
</dbReference>
<dbReference type="Pfam" id="PF08263">
    <property type="entry name" value="LRRNT_2"/>
    <property type="match status" value="1"/>
</dbReference>
<dbReference type="InterPro" id="IPR003591">
    <property type="entry name" value="Leu-rich_rpt_typical-subtyp"/>
</dbReference>
<keyword evidence="5" id="KW-1003">Cell membrane</keyword>
<gene>
    <name evidence="26" type="ORF">FPE_LOCUS32211</name>
</gene>
<comment type="catalytic activity">
    <reaction evidence="21">
        <text>L-seryl-[protein] + ATP = O-phospho-L-seryl-[protein] + ADP + H(+)</text>
        <dbReference type="Rhea" id="RHEA:17989"/>
        <dbReference type="Rhea" id="RHEA-COMP:9863"/>
        <dbReference type="Rhea" id="RHEA-COMP:11604"/>
        <dbReference type="ChEBI" id="CHEBI:15378"/>
        <dbReference type="ChEBI" id="CHEBI:29999"/>
        <dbReference type="ChEBI" id="CHEBI:30616"/>
        <dbReference type="ChEBI" id="CHEBI:83421"/>
        <dbReference type="ChEBI" id="CHEBI:456216"/>
        <dbReference type="EC" id="2.7.11.1"/>
    </reaction>
</comment>
<evidence type="ECO:0000256" key="10">
    <source>
        <dbReference type="ARBA" id="ARBA00022692"/>
    </source>
</evidence>
<reference evidence="26" key="1">
    <citation type="submission" date="2023-05" db="EMBL/GenBank/DDBJ databases">
        <authorList>
            <person name="Huff M."/>
        </authorList>
    </citation>
    <scope>NUCLEOTIDE SEQUENCE</scope>
</reference>
<dbReference type="PANTHER" id="PTHR48056:SF89">
    <property type="entry name" value="OS06G0585982 PROTEIN"/>
    <property type="match status" value="1"/>
</dbReference>
<evidence type="ECO:0000256" key="2">
    <source>
        <dbReference type="ARBA" id="ARBA00004479"/>
    </source>
</evidence>
<keyword evidence="14" id="KW-0418">Kinase</keyword>
<evidence type="ECO:0000256" key="7">
    <source>
        <dbReference type="ARBA" id="ARBA00022553"/>
    </source>
</evidence>
<evidence type="ECO:0000256" key="13">
    <source>
        <dbReference type="ARBA" id="ARBA00022741"/>
    </source>
</evidence>
<dbReference type="Pfam" id="PF00069">
    <property type="entry name" value="Pkinase"/>
    <property type="match status" value="1"/>
</dbReference>
<keyword evidence="19" id="KW-0325">Glycoprotein</keyword>
<dbReference type="SMART" id="SM00220">
    <property type="entry name" value="S_TKc"/>
    <property type="match status" value="1"/>
</dbReference>
<keyword evidence="15 22" id="KW-0067">ATP-binding</keyword>
<dbReference type="SUPFAM" id="SSF56112">
    <property type="entry name" value="Protein kinase-like (PK-like)"/>
    <property type="match status" value="1"/>
</dbReference>
<keyword evidence="12" id="KW-0677">Repeat</keyword>
<keyword evidence="6" id="KW-0723">Serine/threonine-protein kinase</keyword>
<evidence type="ECO:0000313" key="26">
    <source>
        <dbReference type="EMBL" id="CAI9784781.1"/>
    </source>
</evidence>
<evidence type="ECO:0000256" key="19">
    <source>
        <dbReference type="ARBA" id="ARBA00023180"/>
    </source>
</evidence>
<dbReference type="SUPFAM" id="SSF52058">
    <property type="entry name" value="L domain-like"/>
    <property type="match status" value="2"/>
</dbReference>
<keyword evidence="9" id="KW-0808">Transferase</keyword>
<dbReference type="Gene3D" id="1.10.510.10">
    <property type="entry name" value="Transferase(Phosphotransferase) domain 1"/>
    <property type="match status" value="1"/>
</dbReference>
<protein>
    <recommendedName>
        <fullName evidence="4">non-specific serine/threonine protein kinase</fullName>
        <ecNumber evidence="4">2.7.11.1</ecNumber>
    </recommendedName>
</protein>
<evidence type="ECO:0000256" key="3">
    <source>
        <dbReference type="ARBA" id="ARBA00008684"/>
    </source>
</evidence>
<dbReference type="GO" id="GO:0004674">
    <property type="term" value="F:protein serine/threonine kinase activity"/>
    <property type="evidence" value="ECO:0007669"/>
    <property type="project" value="UniProtKB-KW"/>
</dbReference>
<evidence type="ECO:0000256" key="16">
    <source>
        <dbReference type="ARBA" id="ARBA00022989"/>
    </source>
</evidence>
<feature type="domain" description="Protein kinase" evidence="25">
    <location>
        <begin position="710"/>
        <end position="1017"/>
    </location>
</feature>
<dbReference type="InterPro" id="IPR008271">
    <property type="entry name" value="Ser/Thr_kinase_AS"/>
</dbReference>
<dbReference type="Proteomes" id="UP000834106">
    <property type="component" value="Chromosome 21"/>
</dbReference>
<dbReference type="FunFam" id="1.10.510.10:FF:000358">
    <property type="entry name" value="Putative leucine-rich repeat receptor-like serine/threonine-protein kinase"/>
    <property type="match status" value="1"/>
</dbReference>
<feature type="binding site" evidence="22">
    <location>
        <position position="739"/>
    </location>
    <ligand>
        <name>ATP</name>
        <dbReference type="ChEBI" id="CHEBI:30616"/>
    </ligand>
</feature>
<keyword evidence="13 22" id="KW-0547">Nucleotide-binding</keyword>
<dbReference type="InterPro" id="IPR013210">
    <property type="entry name" value="LRR_N_plant-typ"/>
</dbReference>
<feature type="transmembrane region" description="Helical" evidence="23">
    <location>
        <begin position="656"/>
        <end position="676"/>
    </location>
</feature>
<comment type="catalytic activity">
    <reaction evidence="20">
        <text>L-threonyl-[protein] + ATP = O-phospho-L-threonyl-[protein] + ADP + H(+)</text>
        <dbReference type="Rhea" id="RHEA:46608"/>
        <dbReference type="Rhea" id="RHEA-COMP:11060"/>
        <dbReference type="Rhea" id="RHEA-COMP:11605"/>
        <dbReference type="ChEBI" id="CHEBI:15378"/>
        <dbReference type="ChEBI" id="CHEBI:30013"/>
        <dbReference type="ChEBI" id="CHEBI:30616"/>
        <dbReference type="ChEBI" id="CHEBI:61977"/>
        <dbReference type="ChEBI" id="CHEBI:456216"/>
        <dbReference type="EC" id="2.7.11.1"/>
    </reaction>
</comment>
<evidence type="ECO:0000313" key="27">
    <source>
        <dbReference type="Proteomes" id="UP000834106"/>
    </source>
</evidence>
<comment type="subcellular location">
    <subcellularLocation>
        <location evidence="1">Cell membrane</location>
        <topology evidence="1">Single-pass membrane protein</topology>
    </subcellularLocation>
    <subcellularLocation>
        <location evidence="2">Membrane</location>
        <topology evidence="2">Single-pass type I membrane protein</topology>
    </subcellularLocation>
</comment>
<evidence type="ECO:0000256" key="21">
    <source>
        <dbReference type="ARBA" id="ARBA00048679"/>
    </source>
</evidence>
<dbReference type="PROSITE" id="PS00107">
    <property type="entry name" value="PROTEIN_KINASE_ATP"/>
    <property type="match status" value="1"/>
</dbReference>
<evidence type="ECO:0000256" key="23">
    <source>
        <dbReference type="SAM" id="Phobius"/>
    </source>
</evidence>
<dbReference type="FunFam" id="3.80.10.10:FF:000288">
    <property type="entry name" value="LRR receptor-like serine/threonine-protein kinase EFR"/>
    <property type="match status" value="1"/>
</dbReference>
<keyword evidence="27" id="KW-1185">Reference proteome</keyword>
<evidence type="ECO:0000256" key="4">
    <source>
        <dbReference type="ARBA" id="ARBA00012513"/>
    </source>
</evidence>
<feature type="signal peptide" evidence="24">
    <location>
        <begin position="1"/>
        <end position="28"/>
    </location>
</feature>
<dbReference type="PANTHER" id="PTHR48056">
    <property type="entry name" value="LRR RECEPTOR-LIKE SERINE/THREONINE-PROTEIN KINASE-RELATED"/>
    <property type="match status" value="1"/>
</dbReference>
<dbReference type="AlphaFoldDB" id="A0AAD2EE64"/>
<dbReference type="GO" id="GO:0033612">
    <property type="term" value="F:receptor serine/threonine kinase binding"/>
    <property type="evidence" value="ECO:0007669"/>
    <property type="project" value="TreeGrafter"/>
</dbReference>
<evidence type="ECO:0000256" key="20">
    <source>
        <dbReference type="ARBA" id="ARBA00047899"/>
    </source>
</evidence>
<dbReference type="EC" id="2.7.11.1" evidence="4"/>
<dbReference type="GO" id="GO:0005886">
    <property type="term" value="C:plasma membrane"/>
    <property type="evidence" value="ECO:0007669"/>
    <property type="project" value="UniProtKB-SubCell"/>
</dbReference>
<name>A0AAD2EE64_9LAMI</name>
<evidence type="ECO:0000256" key="11">
    <source>
        <dbReference type="ARBA" id="ARBA00022729"/>
    </source>
</evidence>
<evidence type="ECO:0000256" key="22">
    <source>
        <dbReference type="PROSITE-ProRule" id="PRU10141"/>
    </source>
</evidence>
<evidence type="ECO:0000256" key="5">
    <source>
        <dbReference type="ARBA" id="ARBA00022475"/>
    </source>
</evidence>
<dbReference type="GO" id="GO:0051707">
    <property type="term" value="P:response to other organism"/>
    <property type="evidence" value="ECO:0007669"/>
    <property type="project" value="UniProtKB-ARBA"/>
</dbReference>
<evidence type="ECO:0000256" key="12">
    <source>
        <dbReference type="ARBA" id="ARBA00022737"/>
    </source>
</evidence>
<dbReference type="InterPro" id="IPR032675">
    <property type="entry name" value="LRR_dom_sf"/>
</dbReference>